<gene>
    <name evidence="1" type="ordered locus">MCCL_0911</name>
</gene>
<dbReference type="Proteomes" id="UP000001383">
    <property type="component" value="Chromosome"/>
</dbReference>
<organism evidence="1 2">
    <name type="scientific">Macrococcus caseolyticus (strain JCSC5402)</name>
    <name type="common">Macrococcoides caseolyticum</name>
    <dbReference type="NCBI Taxonomy" id="458233"/>
    <lineage>
        <taxon>Bacteria</taxon>
        <taxon>Bacillati</taxon>
        <taxon>Bacillota</taxon>
        <taxon>Bacilli</taxon>
        <taxon>Bacillales</taxon>
        <taxon>Staphylococcaceae</taxon>
        <taxon>Macrococcoides</taxon>
    </lineage>
</organism>
<dbReference type="HOGENOM" id="CLU_2193740_0_0_9"/>
<dbReference type="KEGG" id="mcl:MCCL_0911"/>
<dbReference type="RefSeq" id="WP_012656818.1">
    <property type="nucleotide sequence ID" value="NC_011999.1"/>
</dbReference>
<evidence type="ECO:0000313" key="1">
    <source>
        <dbReference type="EMBL" id="BAH17618.1"/>
    </source>
</evidence>
<name>B9EBK7_MACCJ</name>
<accession>B9EBK7</accession>
<dbReference type="AlphaFoldDB" id="B9EBK7"/>
<protein>
    <submittedName>
        <fullName evidence="1">Uncharacterized protein</fullName>
    </submittedName>
</protein>
<sequence>MASELIKKARAKKNKHFDENIELALENVEQRIIADAEKGKSKTYIGFNSPGSNDLTVETMAKKYTDKFIESILDHFNLNKHQIEKIHNSRFLPSHIVGFEILWGEEYE</sequence>
<proteinExistence type="predicted"/>
<evidence type="ECO:0000313" key="2">
    <source>
        <dbReference type="Proteomes" id="UP000001383"/>
    </source>
</evidence>
<dbReference type="STRING" id="458233.MCCL_0911"/>
<dbReference type="EMBL" id="AP009484">
    <property type="protein sequence ID" value="BAH17618.1"/>
    <property type="molecule type" value="Genomic_DNA"/>
</dbReference>
<reference evidence="1 2" key="1">
    <citation type="journal article" date="2009" name="J. Bacteriol.">
        <title>Complete genome sequence of Macrococcus caseolyticus strain JCSCS5402, reflecting the ancestral genome of the human-pathogenic staphylococci.</title>
        <authorList>
            <person name="Baba T."/>
            <person name="Kuwahara-Arai K."/>
            <person name="Uchiyama I."/>
            <person name="Takeuchi F."/>
            <person name="Ito T."/>
            <person name="Hiramatsu K."/>
        </authorList>
    </citation>
    <scope>NUCLEOTIDE SEQUENCE [LARGE SCALE GENOMIC DNA]</scope>
    <source>
        <strain evidence="1 2">JCSC5402</strain>
    </source>
</reference>